<dbReference type="RefSeq" id="WP_013766904.1">
    <property type="nucleotide sequence ID" value="NC_015510.1"/>
</dbReference>
<dbReference type="HOGENOM" id="CLU_028723_1_0_10"/>
<dbReference type="InterPro" id="IPR000223">
    <property type="entry name" value="Pept_S26A_signal_pept_1"/>
</dbReference>
<comment type="subcellular location">
    <subcellularLocation>
        <location evidence="7">Membrane</location>
        <topology evidence="7">Single-pass type II membrane protein</topology>
    </subcellularLocation>
</comment>
<dbReference type="CDD" id="cd06530">
    <property type="entry name" value="S26_SPase_I"/>
    <property type="match status" value="2"/>
</dbReference>
<dbReference type="KEGG" id="hhy:Halhy_4526"/>
<dbReference type="GO" id="GO:0004252">
    <property type="term" value="F:serine-type endopeptidase activity"/>
    <property type="evidence" value="ECO:0007669"/>
    <property type="project" value="InterPro"/>
</dbReference>
<dbReference type="PROSITE" id="PS00761">
    <property type="entry name" value="SPASE_I_3"/>
    <property type="match status" value="1"/>
</dbReference>
<keyword evidence="7" id="KW-1133">Transmembrane helix</keyword>
<dbReference type="InterPro" id="IPR036286">
    <property type="entry name" value="LexA/Signal_pep-like_sf"/>
</dbReference>
<evidence type="ECO:0000256" key="5">
    <source>
        <dbReference type="ARBA" id="ARBA00022801"/>
    </source>
</evidence>
<keyword evidence="7" id="KW-0645">Protease</keyword>
<dbReference type="InterPro" id="IPR019758">
    <property type="entry name" value="Pept_S26A_signal_pept_1_CS"/>
</dbReference>
<keyword evidence="7" id="KW-0472">Membrane</keyword>
<dbReference type="EMBL" id="CP002691">
    <property type="protein sequence ID" value="AEE52366.1"/>
    <property type="molecule type" value="Genomic_DNA"/>
</dbReference>
<dbReference type="NCBIfam" id="TIGR02227">
    <property type="entry name" value="sigpep_I_bact"/>
    <property type="match status" value="2"/>
</dbReference>
<organism evidence="9 10">
    <name type="scientific">Haliscomenobacter hydrossis (strain ATCC 27775 / DSM 1100 / LMG 10767 / O)</name>
    <dbReference type="NCBI Taxonomy" id="760192"/>
    <lineage>
        <taxon>Bacteria</taxon>
        <taxon>Pseudomonadati</taxon>
        <taxon>Bacteroidota</taxon>
        <taxon>Saprospiria</taxon>
        <taxon>Saprospirales</taxon>
        <taxon>Haliscomenobacteraceae</taxon>
        <taxon>Haliscomenobacter</taxon>
    </lineage>
</organism>
<feature type="domain" description="Peptidase S26" evidence="8">
    <location>
        <begin position="426"/>
        <end position="507"/>
    </location>
</feature>
<keyword evidence="7" id="KW-0812">Transmembrane</keyword>
<dbReference type="InterPro" id="IPR043739">
    <property type="entry name" value="DUF5684"/>
</dbReference>
<keyword evidence="10" id="KW-1185">Reference proteome</keyword>
<evidence type="ECO:0000313" key="9">
    <source>
        <dbReference type="EMBL" id="AEE52366.1"/>
    </source>
</evidence>
<dbReference type="OrthoDB" id="9802919at2"/>
<feature type="domain" description="Peptidase S26" evidence="8">
    <location>
        <begin position="144"/>
        <end position="334"/>
    </location>
</feature>
<comment type="caution">
    <text evidence="7">Lacks conserved residue(s) required for the propagation of feature annotation.</text>
</comment>
<dbReference type="PANTHER" id="PTHR43390">
    <property type="entry name" value="SIGNAL PEPTIDASE I"/>
    <property type="match status" value="1"/>
</dbReference>
<dbReference type="GO" id="GO:0016020">
    <property type="term" value="C:membrane"/>
    <property type="evidence" value="ECO:0007669"/>
    <property type="project" value="UniProtKB-SubCell"/>
</dbReference>
<evidence type="ECO:0000313" key="10">
    <source>
        <dbReference type="Proteomes" id="UP000008461"/>
    </source>
</evidence>
<evidence type="ECO:0000256" key="6">
    <source>
        <dbReference type="PIRSR" id="PIRSR600223-1"/>
    </source>
</evidence>
<dbReference type="AlphaFoldDB" id="F4KTF2"/>
<feature type="transmembrane region" description="Helical" evidence="7">
    <location>
        <begin position="50"/>
        <end position="68"/>
    </location>
</feature>
<dbReference type="Pfam" id="PF10502">
    <property type="entry name" value="Peptidase_S26"/>
    <property type="match status" value="2"/>
</dbReference>
<evidence type="ECO:0000259" key="8">
    <source>
        <dbReference type="Pfam" id="PF10502"/>
    </source>
</evidence>
<dbReference type="Proteomes" id="UP000008461">
    <property type="component" value="Chromosome"/>
</dbReference>
<gene>
    <name evidence="9" type="ordered locus">Halhy_4526</name>
</gene>
<name>F4KTF2_HALH1</name>
<dbReference type="PANTHER" id="PTHR43390:SF1">
    <property type="entry name" value="CHLOROPLAST PROCESSING PEPTIDASE"/>
    <property type="match status" value="1"/>
</dbReference>
<evidence type="ECO:0000256" key="2">
    <source>
        <dbReference type="ARBA" id="ARBA00009370"/>
    </source>
</evidence>
<evidence type="ECO:0000256" key="3">
    <source>
        <dbReference type="ARBA" id="ARBA00013208"/>
    </source>
</evidence>
<dbReference type="PRINTS" id="PR00727">
    <property type="entry name" value="LEADERPTASE"/>
</dbReference>
<dbReference type="Pfam" id="PF18936">
    <property type="entry name" value="DUF5684"/>
    <property type="match status" value="1"/>
</dbReference>
<dbReference type="SUPFAM" id="SSF51306">
    <property type="entry name" value="LexA/Signal peptidase"/>
    <property type="match status" value="2"/>
</dbReference>
<evidence type="ECO:0000256" key="1">
    <source>
        <dbReference type="ARBA" id="ARBA00000677"/>
    </source>
</evidence>
<dbReference type="EC" id="3.4.21.89" evidence="3 7"/>
<reference evidence="9 10" key="1">
    <citation type="journal article" date="2011" name="Stand. Genomic Sci.">
        <title>Complete genome sequence of Haliscomenobacter hydrossis type strain (O).</title>
        <authorList>
            <consortium name="US DOE Joint Genome Institute (JGI-PGF)"/>
            <person name="Daligault H."/>
            <person name="Lapidus A."/>
            <person name="Zeytun A."/>
            <person name="Nolan M."/>
            <person name="Lucas S."/>
            <person name="Del Rio T.G."/>
            <person name="Tice H."/>
            <person name="Cheng J.F."/>
            <person name="Tapia R."/>
            <person name="Han C."/>
            <person name="Goodwin L."/>
            <person name="Pitluck S."/>
            <person name="Liolios K."/>
            <person name="Pagani I."/>
            <person name="Ivanova N."/>
            <person name="Huntemann M."/>
            <person name="Mavromatis K."/>
            <person name="Mikhailova N."/>
            <person name="Pati A."/>
            <person name="Chen A."/>
            <person name="Palaniappan K."/>
            <person name="Land M."/>
            <person name="Hauser L."/>
            <person name="Brambilla E.M."/>
            <person name="Rohde M."/>
            <person name="Verbarg S."/>
            <person name="Goker M."/>
            <person name="Bristow J."/>
            <person name="Eisen J.A."/>
            <person name="Markowitz V."/>
            <person name="Hugenholtz P."/>
            <person name="Kyrpides N.C."/>
            <person name="Klenk H.P."/>
            <person name="Woyke T."/>
        </authorList>
    </citation>
    <scope>NUCLEOTIDE SEQUENCE [LARGE SCALE GENOMIC DNA]</scope>
    <source>
        <strain evidence="10">ATCC 27775 / DSM 1100 / LMG 10767 / O</strain>
    </source>
</reference>
<accession>F4KTF2</accession>
<dbReference type="GO" id="GO:0009003">
    <property type="term" value="F:signal peptidase activity"/>
    <property type="evidence" value="ECO:0007669"/>
    <property type="project" value="UniProtKB-EC"/>
</dbReference>
<feature type="transmembrane region" description="Helical" evidence="7">
    <location>
        <begin position="80"/>
        <end position="98"/>
    </location>
</feature>
<proteinExistence type="inferred from homology"/>
<evidence type="ECO:0000256" key="7">
    <source>
        <dbReference type="RuleBase" id="RU362042"/>
    </source>
</evidence>
<reference key="2">
    <citation type="submission" date="2011-04" db="EMBL/GenBank/DDBJ databases">
        <title>Complete sequence of chromosome of Haliscomenobacter hydrossis DSM 1100.</title>
        <authorList>
            <consortium name="US DOE Joint Genome Institute (JGI-PGF)"/>
            <person name="Lucas S."/>
            <person name="Han J."/>
            <person name="Lapidus A."/>
            <person name="Bruce D."/>
            <person name="Goodwin L."/>
            <person name="Pitluck S."/>
            <person name="Peters L."/>
            <person name="Kyrpides N."/>
            <person name="Mavromatis K."/>
            <person name="Ivanova N."/>
            <person name="Ovchinnikova G."/>
            <person name="Pagani I."/>
            <person name="Daligault H."/>
            <person name="Detter J.C."/>
            <person name="Han C."/>
            <person name="Land M."/>
            <person name="Hauser L."/>
            <person name="Markowitz V."/>
            <person name="Cheng J.-F."/>
            <person name="Hugenholtz P."/>
            <person name="Woyke T."/>
            <person name="Wu D."/>
            <person name="Verbarg S."/>
            <person name="Frueling A."/>
            <person name="Brambilla E."/>
            <person name="Klenk H.-P."/>
            <person name="Eisen J.A."/>
        </authorList>
    </citation>
    <scope>NUCLEOTIDE SEQUENCE</scope>
    <source>
        <strain>DSM 1100</strain>
    </source>
</reference>
<evidence type="ECO:0000256" key="4">
    <source>
        <dbReference type="ARBA" id="ARBA00019232"/>
    </source>
</evidence>
<feature type="transmembrane region" description="Helical" evidence="7">
    <location>
        <begin position="150"/>
        <end position="171"/>
    </location>
</feature>
<dbReference type="eggNOG" id="COG0681">
    <property type="taxonomic scope" value="Bacteria"/>
</dbReference>
<sequence length="531" mass="61301">MIWFFVLSYVLLSVSLYFIFQKCGEAGWKGLVPGYNFLVWGKLVGRKPTHAIFLLLPIVNIFIYAGLAVDMARSFGKLKFYHSALAVLFAPFYFLYLGTNKQDKYEGPILPKEREYRQKLHDTRNQERQHKKLLAENPYKKSGIREWAEAIIFAVFAAAFIRMFLIEAYVIPTSSMEGSMLVGDFLFVSKPSYGLRMPQTVAMVPLLHNRIPMLNTESYLEKPKLKYKRLRAFEGIDHNDPVVFNYPEGDSVFIFPKRTWSIYDSRRGSIPPPFSTMIGTGQVPMVTRPMDKMDHYIKRCIGLPGDSLQIRNRQVFINGKAGANPRFLQYMYQVYNPSGAGINSQDFSDWGISEEDQLQGVGGGSASMMLILNNEQKSKLKAMDKNIVIEPIDMSRTQNRLFPYDTAHFGTWDLDNYGPIYIPKKGVTINLKPESIAMYRRVIGKYEGNQFEERNGKFYVNGKETTRYTFKQNYYWMMGDNRHNSEDSRYWGFVPEDHVVGKPLLIWFSLKEGSLAKGINWRRIFMSAGNR</sequence>
<dbReference type="GO" id="GO:0006465">
    <property type="term" value="P:signal peptide processing"/>
    <property type="evidence" value="ECO:0007669"/>
    <property type="project" value="InterPro"/>
</dbReference>
<comment type="catalytic activity">
    <reaction evidence="1 7">
        <text>Cleavage of hydrophobic, N-terminal signal or leader sequences from secreted and periplasmic proteins.</text>
        <dbReference type="EC" id="3.4.21.89"/>
    </reaction>
</comment>
<comment type="similarity">
    <text evidence="2 7">Belongs to the peptidase S26 family.</text>
</comment>
<dbReference type="InterPro" id="IPR019533">
    <property type="entry name" value="Peptidase_S26"/>
</dbReference>
<keyword evidence="5 7" id="KW-0378">Hydrolase</keyword>
<feature type="active site" evidence="6">
    <location>
        <position position="175"/>
    </location>
</feature>
<protein>
    <recommendedName>
        <fullName evidence="4 7">Signal peptidase I</fullName>
        <ecNumber evidence="3 7">3.4.21.89</ecNumber>
    </recommendedName>
</protein>
<feature type="active site" evidence="6">
    <location>
        <position position="298"/>
    </location>
</feature>
<dbReference type="Gene3D" id="2.10.109.10">
    <property type="entry name" value="Umud Fragment, subunit A"/>
    <property type="match status" value="2"/>
</dbReference>
<dbReference type="STRING" id="760192.Halhy_4526"/>